<reference evidence="4 5" key="1">
    <citation type="submission" date="2018-05" db="EMBL/GenBank/DDBJ databases">
        <title>Acuticoccus sediminis sp. nov., isolated from deep-sea sediment of Indian Ocean.</title>
        <authorList>
            <person name="Liu X."/>
            <person name="Lai Q."/>
            <person name="Du Y."/>
            <person name="Sun F."/>
            <person name="Zhang X."/>
            <person name="Wang S."/>
            <person name="Shao Z."/>
        </authorList>
    </citation>
    <scope>NUCLEOTIDE SEQUENCE [LARGE SCALE GENOMIC DNA]</scope>
    <source>
        <strain evidence="4 5">PTG4-2</strain>
    </source>
</reference>
<dbReference type="Pfam" id="PF01168">
    <property type="entry name" value="Ala_racemase_N"/>
    <property type="match status" value="1"/>
</dbReference>
<dbReference type="InterPro" id="IPR029066">
    <property type="entry name" value="PLP-binding_barrel"/>
</dbReference>
<keyword evidence="5" id="KW-1185">Reference proteome</keyword>
<sequence length="351" mass="36670">MTRDEIDTPAVVIDTARVEANLARAQAYADAHGLTLRPHIKTHKLPMWAKRQLELGAVGITCQKLGEAEVMADSGITDIFIPYNILGAAKLERLAALHDRITVAVAADSDVTVAGYAARFTDPAHPLPVVVECDTGAARCGVATTDELVALAHAIEAAPGLTFEGIMTYPPRGRMAEVNAMLGEAKAALVAAGLPPRRISNGGSPDLYHAAEVTNATEHRPGTYIYSDRMQAAFGLGTLDDCALTVLTTVVSHPTPGRIVLDAGSKALAADTSPAPGHGDIVEYPGAVITGLSEEHAVVDVSACDRIPAIGEKVRVIPNHVCVVSNLFDVVHLVSGDEVTVVPVAARGLLA</sequence>
<dbReference type="Gene3D" id="2.40.37.20">
    <property type="entry name" value="D-serine dehydratase-like domain"/>
    <property type="match status" value="1"/>
</dbReference>
<name>A0A8B2P178_9HYPH</name>
<dbReference type="InterPro" id="IPR051466">
    <property type="entry name" value="D-amino_acid_metab_enzyme"/>
</dbReference>
<feature type="domain" description="D-serine dehydratase-like" evidence="3">
    <location>
        <begin position="243"/>
        <end position="335"/>
    </location>
</feature>
<dbReference type="Pfam" id="PF14031">
    <property type="entry name" value="D-ser_dehydrat"/>
    <property type="match status" value="1"/>
</dbReference>
<dbReference type="GO" id="GO:0036088">
    <property type="term" value="P:D-serine catabolic process"/>
    <property type="evidence" value="ECO:0007669"/>
    <property type="project" value="TreeGrafter"/>
</dbReference>
<keyword evidence="2" id="KW-0456">Lyase</keyword>
<dbReference type="InterPro" id="IPR026956">
    <property type="entry name" value="D-ser_dehydrat-like_dom"/>
</dbReference>
<evidence type="ECO:0000256" key="2">
    <source>
        <dbReference type="ARBA" id="ARBA00023239"/>
    </source>
</evidence>
<dbReference type="PANTHER" id="PTHR28004:SF2">
    <property type="entry name" value="D-SERINE DEHYDRATASE"/>
    <property type="match status" value="1"/>
</dbReference>
<comment type="similarity">
    <text evidence="1">Belongs to the DSD1 family.</text>
</comment>
<dbReference type="SMART" id="SM01119">
    <property type="entry name" value="D-ser_dehydrat"/>
    <property type="match status" value="1"/>
</dbReference>
<organism evidence="4 5">
    <name type="scientific">Acuticoccus sediminis</name>
    <dbReference type="NCBI Taxonomy" id="2184697"/>
    <lineage>
        <taxon>Bacteria</taxon>
        <taxon>Pseudomonadati</taxon>
        <taxon>Pseudomonadota</taxon>
        <taxon>Alphaproteobacteria</taxon>
        <taxon>Hyphomicrobiales</taxon>
        <taxon>Amorphaceae</taxon>
        <taxon>Acuticoccus</taxon>
    </lineage>
</organism>
<dbReference type="SUPFAM" id="SSF51419">
    <property type="entry name" value="PLP-binding barrel"/>
    <property type="match status" value="1"/>
</dbReference>
<gene>
    <name evidence="4" type="ORF">DLJ53_11650</name>
</gene>
<dbReference type="GO" id="GO:0008721">
    <property type="term" value="F:D-serine ammonia-lyase activity"/>
    <property type="evidence" value="ECO:0007669"/>
    <property type="project" value="TreeGrafter"/>
</dbReference>
<accession>A0A8B2P178</accession>
<comment type="caution">
    <text evidence="4">The sequence shown here is derived from an EMBL/GenBank/DDBJ whole genome shotgun (WGS) entry which is preliminary data.</text>
</comment>
<evidence type="ECO:0000313" key="4">
    <source>
        <dbReference type="EMBL" id="RAI02027.1"/>
    </source>
</evidence>
<proteinExistence type="inferred from homology"/>
<dbReference type="Proteomes" id="UP000249590">
    <property type="component" value="Unassembled WGS sequence"/>
</dbReference>
<dbReference type="EMBL" id="QHHQ01000002">
    <property type="protein sequence ID" value="RAI02027.1"/>
    <property type="molecule type" value="Genomic_DNA"/>
</dbReference>
<dbReference type="AlphaFoldDB" id="A0A8B2P178"/>
<dbReference type="InterPro" id="IPR001608">
    <property type="entry name" value="Ala_racemase_N"/>
</dbReference>
<dbReference type="RefSeq" id="WP_111345307.1">
    <property type="nucleotide sequence ID" value="NZ_QHHQ01000002.1"/>
</dbReference>
<dbReference type="CDD" id="cd06820">
    <property type="entry name" value="PLPDE_III_LS_D-TA_like"/>
    <property type="match status" value="1"/>
</dbReference>
<evidence type="ECO:0000256" key="1">
    <source>
        <dbReference type="ARBA" id="ARBA00005323"/>
    </source>
</evidence>
<evidence type="ECO:0000313" key="5">
    <source>
        <dbReference type="Proteomes" id="UP000249590"/>
    </source>
</evidence>
<dbReference type="Gene3D" id="3.20.20.10">
    <property type="entry name" value="Alanine racemase"/>
    <property type="match status" value="1"/>
</dbReference>
<dbReference type="OrthoDB" id="9772497at2"/>
<dbReference type="PANTHER" id="PTHR28004">
    <property type="entry name" value="ZGC:162816-RELATED"/>
    <property type="match status" value="1"/>
</dbReference>
<evidence type="ECO:0000259" key="3">
    <source>
        <dbReference type="SMART" id="SM01119"/>
    </source>
</evidence>
<protein>
    <submittedName>
        <fullName evidence="4">Alanine racemase</fullName>
    </submittedName>
</protein>
<dbReference type="InterPro" id="IPR042208">
    <property type="entry name" value="D-ser_dehydrat-like_sf"/>
</dbReference>